<protein>
    <recommendedName>
        <fullName evidence="5">ROK family transcriptional regulator</fullName>
    </recommendedName>
</protein>
<evidence type="ECO:0000256" key="2">
    <source>
        <dbReference type="SAM" id="MobiDB-lite"/>
    </source>
</evidence>
<evidence type="ECO:0000313" key="3">
    <source>
        <dbReference type="EMBL" id="OBZ94914.1"/>
    </source>
</evidence>
<dbReference type="Pfam" id="PF00480">
    <property type="entry name" value="ROK"/>
    <property type="match status" value="1"/>
</dbReference>
<dbReference type="EMBL" id="LGLV01000008">
    <property type="protein sequence ID" value="OBZ94914.1"/>
    <property type="molecule type" value="Genomic_DNA"/>
</dbReference>
<sequence length="407" mass="44395">MLSSEKIQGDSPQLSDTSRGTNQTGVKLYNERLVLSLVRTHGALSKGEIARMTGLSAQASSVIMKQLEGDGLLIKGEPQRGKVGQPSVPMSLNPEGAFSIGFKVGRRSADVVLMDMVGKARQLIRTSYAYPTPSLLKAFLEAGVNQIIDNMTRLQYGRIRGIGIAAPSEMWSWEEEFGAPHDVVEAWRLFDLKAEVEQMFSWPVHFYNDATAACAAELAFGEGRKYQDFLYVFFATLIGGGVVLDGSLYPGRRGYAGSIGSTPVPSLEPGQPPKRLIQCASIFLLERMIRDSGGEPDAIWHNNTDWSHLGPVLDRWIEQTTDSLALAIGAAISVIDFHNVVIDGGFPADVRAKIVRQTREKVARMEMQGVAPVEIVEGRIGSDARVLGAASLPLLADYARDRDILFS</sequence>
<accession>A0A1C7P5D9</accession>
<dbReference type="PATRIC" id="fig|1612624.7.peg.4711"/>
<keyword evidence="4" id="KW-1185">Reference proteome</keyword>
<dbReference type="Proteomes" id="UP000093111">
    <property type="component" value="Unassembled WGS sequence"/>
</dbReference>
<comment type="similarity">
    <text evidence="1">Belongs to the ROK (NagC/XylR) family.</text>
</comment>
<dbReference type="PANTHER" id="PTHR18964:SF149">
    <property type="entry name" value="BIFUNCTIONAL UDP-N-ACETYLGLUCOSAMINE 2-EPIMERASE_N-ACETYLMANNOSAMINE KINASE"/>
    <property type="match status" value="1"/>
</dbReference>
<dbReference type="InterPro" id="IPR043129">
    <property type="entry name" value="ATPase_NBD"/>
</dbReference>
<dbReference type="RefSeq" id="WP_068954738.1">
    <property type="nucleotide sequence ID" value="NZ_LGLV01000008.1"/>
</dbReference>
<comment type="caution">
    <text evidence="3">The sequence shown here is derived from an EMBL/GenBank/DDBJ whole genome shotgun (WGS) entry which is preliminary data.</text>
</comment>
<evidence type="ECO:0008006" key="5">
    <source>
        <dbReference type="Google" id="ProtNLM"/>
    </source>
</evidence>
<dbReference type="SUPFAM" id="SSF46785">
    <property type="entry name" value="Winged helix' DNA-binding domain"/>
    <property type="match status" value="1"/>
</dbReference>
<evidence type="ECO:0000313" key="4">
    <source>
        <dbReference type="Proteomes" id="UP000093111"/>
    </source>
</evidence>
<organism evidence="3 4">
    <name type="scientific">Pararhizobium polonicum</name>
    <dbReference type="NCBI Taxonomy" id="1612624"/>
    <lineage>
        <taxon>Bacteria</taxon>
        <taxon>Pseudomonadati</taxon>
        <taxon>Pseudomonadota</taxon>
        <taxon>Alphaproteobacteria</taxon>
        <taxon>Hyphomicrobiales</taxon>
        <taxon>Rhizobiaceae</taxon>
        <taxon>Rhizobium/Agrobacterium group</taxon>
        <taxon>Pararhizobium</taxon>
    </lineage>
</organism>
<dbReference type="SUPFAM" id="SSF53067">
    <property type="entry name" value="Actin-like ATPase domain"/>
    <property type="match status" value="1"/>
</dbReference>
<dbReference type="OrthoDB" id="49685at2"/>
<feature type="region of interest" description="Disordered" evidence="2">
    <location>
        <begin position="1"/>
        <end position="22"/>
    </location>
</feature>
<dbReference type="InterPro" id="IPR000600">
    <property type="entry name" value="ROK"/>
</dbReference>
<dbReference type="PANTHER" id="PTHR18964">
    <property type="entry name" value="ROK (REPRESSOR, ORF, KINASE) FAMILY"/>
    <property type="match status" value="1"/>
</dbReference>
<dbReference type="AlphaFoldDB" id="A0A1C7P5D9"/>
<proteinExistence type="inferred from homology"/>
<gene>
    <name evidence="3" type="ORF">ADU59_14005</name>
</gene>
<reference evidence="3 4" key="1">
    <citation type="journal article" date="2016" name="Syst. Appl. Microbiol.">
        <title>Pararhizobium polonicum sp. nov. isolated from tumors on stone fruit rootstocks.</title>
        <authorList>
            <person name="Pulawska J."/>
            <person name="Kuzmanovic N."/>
            <person name="Willems A."/>
            <person name="Pothier J.F."/>
        </authorList>
    </citation>
    <scope>NUCLEOTIDE SEQUENCE [LARGE SCALE GENOMIC DNA]</scope>
    <source>
        <strain evidence="3 4">F5.1</strain>
    </source>
</reference>
<evidence type="ECO:0000256" key="1">
    <source>
        <dbReference type="ARBA" id="ARBA00006479"/>
    </source>
</evidence>
<dbReference type="STRING" id="1612624.ADU59_14005"/>
<dbReference type="InterPro" id="IPR036388">
    <property type="entry name" value="WH-like_DNA-bd_sf"/>
</dbReference>
<dbReference type="Gene3D" id="3.30.420.40">
    <property type="match status" value="2"/>
</dbReference>
<dbReference type="InterPro" id="IPR036390">
    <property type="entry name" value="WH_DNA-bd_sf"/>
</dbReference>
<dbReference type="Gene3D" id="1.10.10.10">
    <property type="entry name" value="Winged helix-like DNA-binding domain superfamily/Winged helix DNA-binding domain"/>
    <property type="match status" value="1"/>
</dbReference>
<name>A0A1C7P5D9_9HYPH</name>